<evidence type="ECO:0000256" key="4">
    <source>
        <dbReference type="ARBA" id="ARBA00023163"/>
    </source>
</evidence>
<reference evidence="6 7" key="1">
    <citation type="submission" date="2018-01" db="EMBL/GenBank/DDBJ databases">
        <title>Whole genome analyses suggest that Burkholderia sensu lato contains two further novel genera in the rhizoxinica-symbiotica group Mycetohabitans gen. nov., and Trinickia gen. nov.: implications for the evolution of diazotrophy and nodulation in the Burkholderiaceae.</title>
        <authorList>
            <person name="Estrada-de los Santos P."/>
            <person name="Palmer M."/>
            <person name="Chavez-Ramirez B."/>
            <person name="Beukes C."/>
            <person name="Steenkamp E.T."/>
            <person name="Hirsch A.M."/>
            <person name="Manyaka P."/>
            <person name="Maluk M."/>
            <person name="Lafos M."/>
            <person name="Crook M."/>
            <person name="Gross E."/>
            <person name="Simon M.F."/>
            <person name="Bueno dos Reis Junior F."/>
            <person name="Poole P.S."/>
            <person name="Venter S.N."/>
            <person name="James E.K."/>
        </authorList>
    </citation>
    <scope>NUCLEOTIDE SEQUENCE [LARGE SCALE GENOMIC DNA]</scope>
    <source>
        <strain evidence="6 7">JPY 581</strain>
    </source>
</reference>
<dbReference type="InterPro" id="IPR000847">
    <property type="entry name" value="LysR_HTH_N"/>
</dbReference>
<evidence type="ECO:0000256" key="1">
    <source>
        <dbReference type="ARBA" id="ARBA00009437"/>
    </source>
</evidence>
<dbReference type="CDD" id="cd05466">
    <property type="entry name" value="PBP2_LTTR_substrate"/>
    <property type="match status" value="1"/>
</dbReference>
<dbReference type="InterPro" id="IPR036388">
    <property type="entry name" value="WH-like_DNA-bd_sf"/>
</dbReference>
<comment type="caution">
    <text evidence="6">The sequence shown here is derived from an EMBL/GenBank/DDBJ whole genome shotgun (WGS) entry which is preliminary data.</text>
</comment>
<dbReference type="PROSITE" id="PS50931">
    <property type="entry name" value="HTH_LYSR"/>
    <property type="match status" value="1"/>
</dbReference>
<protein>
    <submittedName>
        <fullName evidence="6">LysR family transcriptional regulator</fullName>
    </submittedName>
</protein>
<dbReference type="GO" id="GO:0003677">
    <property type="term" value="F:DNA binding"/>
    <property type="evidence" value="ECO:0007669"/>
    <property type="project" value="UniProtKB-KW"/>
</dbReference>
<evidence type="ECO:0000256" key="3">
    <source>
        <dbReference type="ARBA" id="ARBA00023125"/>
    </source>
</evidence>
<feature type="domain" description="HTH lysR-type" evidence="5">
    <location>
        <begin position="2"/>
        <end position="59"/>
    </location>
</feature>
<dbReference type="InterPro" id="IPR005119">
    <property type="entry name" value="LysR_subst-bd"/>
</dbReference>
<dbReference type="Gene3D" id="3.40.190.10">
    <property type="entry name" value="Periplasmic binding protein-like II"/>
    <property type="match status" value="2"/>
</dbReference>
<evidence type="ECO:0000256" key="2">
    <source>
        <dbReference type="ARBA" id="ARBA00023015"/>
    </source>
</evidence>
<keyword evidence="7" id="KW-1185">Reference proteome</keyword>
<accession>A0A2N7XAC8</accession>
<dbReference type="SUPFAM" id="SSF46785">
    <property type="entry name" value="Winged helix' DNA-binding domain"/>
    <property type="match status" value="1"/>
</dbReference>
<sequence length="293" mass="31242">MMNLTHWRLLIAITETGNISKAAERVGITQSGASQAISSLEETLGVQLLVRTRGRVLLTSAGERVIRHAKTMVAEFEAIKRLGKEAGPANMNRVQLASSPTVCTILVPPLLGALKRTHPDVRVVLLEGNENDIASWLKDDKVDAGIVVNPPHDSGAVILCRSSWVAALPQSHPVALSDLTGGIDICALIREPFVVATSCCAINRENALHSSTLSPEDVRATVRDWHTALALAENGLGVTLVPAIAVPNWISNLRIVPLSSPIPCEFGIVPSAMGSRSCAVHALLDHVRATKVE</sequence>
<gene>
    <name evidence="6" type="ORF">C0Z20_02350</name>
</gene>
<dbReference type="PANTHER" id="PTHR30346:SF28">
    <property type="entry name" value="HTH-TYPE TRANSCRIPTIONAL REGULATOR CYNR"/>
    <property type="match status" value="1"/>
</dbReference>
<name>A0A2N7XAC8_9BURK</name>
<proteinExistence type="inferred from homology"/>
<dbReference type="PRINTS" id="PR00039">
    <property type="entry name" value="HTHLYSR"/>
</dbReference>
<dbReference type="SUPFAM" id="SSF53850">
    <property type="entry name" value="Periplasmic binding protein-like II"/>
    <property type="match status" value="1"/>
</dbReference>
<dbReference type="GO" id="GO:0003700">
    <property type="term" value="F:DNA-binding transcription factor activity"/>
    <property type="evidence" value="ECO:0007669"/>
    <property type="project" value="InterPro"/>
</dbReference>
<keyword evidence="4" id="KW-0804">Transcription</keyword>
<dbReference type="AlphaFoldDB" id="A0A2N7XAC8"/>
<dbReference type="GO" id="GO:0032993">
    <property type="term" value="C:protein-DNA complex"/>
    <property type="evidence" value="ECO:0007669"/>
    <property type="project" value="TreeGrafter"/>
</dbReference>
<dbReference type="EMBL" id="PNYC01000001">
    <property type="protein sequence ID" value="PMS38713.1"/>
    <property type="molecule type" value="Genomic_DNA"/>
</dbReference>
<dbReference type="STRING" id="863227.GCA_000373005_00784"/>
<evidence type="ECO:0000313" key="6">
    <source>
        <dbReference type="EMBL" id="PMS38713.1"/>
    </source>
</evidence>
<keyword evidence="2" id="KW-0805">Transcription regulation</keyword>
<dbReference type="RefSeq" id="WP_018439309.1">
    <property type="nucleotide sequence ID" value="NZ_KB890165.1"/>
</dbReference>
<dbReference type="OrthoDB" id="9786526at2"/>
<dbReference type="Proteomes" id="UP000235777">
    <property type="component" value="Unassembled WGS sequence"/>
</dbReference>
<dbReference type="PANTHER" id="PTHR30346">
    <property type="entry name" value="TRANSCRIPTIONAL DUAL REGULATOR HCAR-RELATED"/>
    <property type="match status" value="1"/>
</dbReference>
<evidence type="ECO:0000313" key="7">
    <source>
        <dbReference type="Proteomes" id="UP000235777"/>
    </source>
</evidence>
<keyword evidence="3" id="KW-0238">DNA-binding</keyword>
<evidence type="ECO:0000259" key="5">
    <source>
        <dbReference type="PROSITE" id="PS50931"/>
    </source>
</evidence>
<comment type="similarity">
    <text evidence="1">Belongs to the LysR transcriptional regulatory family.</text>
</comment>
<dbReference type="Pfam" id="PF00126">
    <property type="entry name" value="HTH_1"/>
    <property type="match status" value="1"/>
</dbReference>
<dbReference type="InterPro" id="IPR036390">
    <property type="entry name" value="WH_DNA-bd_sf"/>
</dbReference>
<dbReference type="Pfam" id="PF03466">
    <property type="entry name" value="LysR_substrate"/>
    <property type="match status" value="1"/>
</dbReference>
<dbReference type="FunFam" id="1.10.10.10:FF:000001">
    <property type="entry name" value="LysR family transcriptional regulator"/>
    <property type="match status" value="1"/>
</dbReference>
<dbReference type="Gene3D" id="1.10.10.10">
    <property type="entry name" value="Winged helix-like DNA-binding domain superfamily/Winged helix DNA-binding domain"/>
    <property type="match status" value="1"/>
</dbReference>
<organism evidence="6 7">
    <name type="scientific">Trinickia symbiotica</name>
    <dbReference type="NCBI Taxonomy" id="863227"/>
    <lineage>
        <taxon>Bacteria</taxon>
        <taxon>Pseudomonadati</taxon>
        <taxon>Pseudomonadota</taxon>
        <taxon>Betaproteobacteria</taxon>
        <taxon>Burkholderiales</taxon>
        <taxon>Burkholderiaceae</taxon>
        <taxon>Trinickia</taxon>
    </lineage>
</organism>